<gene>
    <name evidence="2" type="ORF">OO014_18050</name>
</gene>
<keyword evidence="1" id="KW-0732">Signal</keyword>
<accession>A0ABT5GLT9</accession>
<evidence type="ECO:0000256" key="1">
    <source>
        <dbReference type="SAM" id="SignalP"/>
    </source>
</evidence>
<organism evidence="2 3">
    <name type="scientific">Intrasporangium calvum</name>
    <dbReference type="NCBI Taxonomy" id="53358"/>
    <lineage>
        <taxon>Bacteria</taxon>
        <taxon>Bacillati</taxon>
        <taxon>Actinomycetota</taxon>
        <taxon>Actinomycetes</taxon>
        <taxon>Micrococcales</taxon>
        <taxon>Intrasporangiaceae</taxon>
        <taxon>Intrasporangium</taxon>
    </lineage>
</organism>
<keyword evidence="3" id="KW-1185">Reference proteome</keyword>
<evidence type="ECO:0000313" key="2">
    <source>
        <dbReference type="EMBL" id="MDC5699156.1"/>
    </source>
</evidence>
<evidence type="ECO:0000313" key="3">
    <source>
        <dbReference type="Proteomes" id="UP001150259"/>
    </source>
</evidence>
<comment type="caution">
    <text evidence="2">The sequence shown here is derived from an EMBL/GenBank/DDBJ whole genome shotgun (WGS) entry which is preliminary data.</text>
</comment>
<proteinExistence type="predicted"/>
<sequence>MRRISITLATAAASGALLLGMAGPAGAAGEPNGSSSCLAKVFQAQAVSGPQVVSDRILEIREYWLDGGQFGQALKPMATGSADYC</sequence>
<protein>
    <submittedName>
        <fullName evidence="2">Uncharacterized protein</fullName>
    </submittedName>
</protein>
<feature type="signal peptide" evidence="1">
    <location>
        <begin position="1"/>
        <end position="27"/>
    </location>
</feature>
<dbReference type="Proteomes" id="UP001150259">
    <property type="component" value="Unassembled WGS sequence"/>
</dbReference>
<dbReference type="EMBL" id="JAPFQL010000113">
    <property type="protein sequence ID" value="MDC5699156.1"/>
    <property type="molecule type" value="Genomic_DNA"/>
</dbReference>
<name>A0ABT5GLT9_9MICO</name>
<reference evidence="2 3" key="1">
    <citation type="submission" date="2022-11" db="EMBL/GenBank/DDBJ databases">
        <title>Anaerobic phenanthrene biodegradation by a DNRA strain PheN6.</title>
        <authorList>
            <person name="Zhang Z."/>
        </authorList>
    </citation>
    <scope>NUCLEOTIDE SEQUENCE [LARGE SCALE GENOMIC DNA]</scope>
    <source>
        <strain evidence="2 3">PheN6</strain>
    </source>
</reference>
<feature type="chain" id="PRO_5047530818" evidence="1">
    <location>
        <begin position="28"/>
        <end position="85"/>
    </location>
</feature>
<dbReference type="RefSeq" id="WP_272463715.1">
    <property type="nucleotide sequence ID" value="NZ_JAPFQL010000113.1"/>
</dbReference>